<comment type="subcellular location">
    <subcellularLocation>
        <location evidence="1">Membrane</location>
        <topology evidence="1">Lipid-anchor</topology>
    </subcellularLocation>
</comment>
<keyword evidence="6" id="KW-0564">Palmitate</keyword>
<dbReference type="PANTHER" id="PTHR35789">
    <property type="entry name" value="SPORE GERMINATION PROTEIN B3"/>
    <property type="match status" value="1"/>
</dbReference>
<dbReference type="InterPro" id="IPR046953">
    <property type="entry name" value="Spore_GerAC-like_C"/>
</dbReference>
<evidence type="ECO:0000313" key="10">
    <source>
        <dbReference type="EMBL" id="GAA0430297.1"/>
    </source>
</evidence>
<evidence type="ECO:0000256" key="3">
    <source>
        <dbReference type="ARBA" id="ARBA00022544"/>
    </source>
</evidence>
<dbReference type="InterPro" id="IPR038501">
    <property type="entry name" value="Spore_GerAC_C_sf"/>
</dbReference>
<proteinExistence type="inferred from homology"/>
<dbReference type="EMBL" id="BAAADM010000006">
    <property type="protein sequence ID" value="GAA0430297.1"/>
    <property type="molecule type" value="Genomic_DNA"/>
</dbReference>
<evidence type="ECO:0000256" key="7">
    <source>
        <dbReference type="ARBA" id="ARBA00023288"/>
    </source>
</evidence>
<evidence type="ECO:0000256" key="6">
    <source>
        <dbReference type="ARBA" id="ARBA00023139"/>
    </source>
</evidence>
<dbReference type="Proteomes" id="UP001501459">
    <property type="component" value="Unassembled WGS sequence"/>
</dbReference>
<evidence type="ECO:0000256" key="1">
    <source>
        <dbReference type="ARBA" id="ARBA00004635"/>
    </source>
</evidence>
<keyword evidence="3" id="KW-0309">Germination</keyword>
<keyword evidence="11" id="KW-1185">Reference proteome</keyword>
<evidence type="ECO:0000256" key="2">
    <source>
        <dbReference type="ARBA" id="ARBA00007886"/>
    </source>
</evidence>
<sequence>MNRQTYCYVLMGLLMILLLTGCWDRVEIEDRGFVVGAALDLPEDSAQSKKVKLTNQFVVPSGIGAPSQGSSGGQPAHANVAATGKSLLAIEREMGAMTSRSPYLPNMKLISLSSELAKTDMFESVLDLFIRDHEMRRGVKVAITEGNAAGIFNIDAKNAKLPVNHIESVMNNHFKYLGNIRPLRVGGLHEYLLKKESFLVPKITKQGNDMTYQGAGVFHGYNNRMTGVMNVKATKGYNLLTGQAHSGTIKIKMDDSPVTLELMEVTSSMKVRSQAQSAIKASIQTDVESRVAETFASQSLQNEKRLQTMGKKAEKKMEKLMKTTIKKAQNEWKADILGVGRKLHKYHYDVWQTVKKDWDRGQNYFSEADIDVASDITIKTTGVTDQSKK</sequence>
<protein>
    <submittedName>
        <fullName evidence="10">Ger(X)C family spore germination protein</fullName>
    </submittedName>
</protein>
<dbReference type="PANTHER" id="PTHR35789:SF1">
    <property type="entry name" value="SPORE GERMINATION PROTEIN B3"/>
    <property type="match status" value="1"/>
</dbReference>
<keyword evidence="5" id="KW-0472">Membrane</keyword>
<evidence type="ECO:0000259" key="9">
    <source>
        <dbReference type="Pfam" id="PF25198"/>
    </source>
</evidence>
<gene>
    <name evidence="10" type="ORF">GCM10008983_03360</name>
</gene>
<feature type="domain" description="Spore germination protein N-terminal" evidence="9">
    <location>
        <begin position="24"/>
        <end position="204"/>
    </location>
</feature>
<evidence type="ECO:0000256" key="5">
    <source>
        <dbReference type="ARBA" id="ARBA00023136"/>
    </source>
</evidence>
<evidence type="ECO:0000259" key="8">
    <source>
        <dbReference type="Pfam" id="PF05504"/>
    </source>
</evidence>
<evidence type="ECO:0000313" key="11">
    <source>
        <dbReference type="Proteomes" id="UP001501459"/>
    </source>
</evidence>
<dbReference type="PROSITE" id="PS51257">
    <property type="entry name" value="PROKAR_LIPOPROTEIN"/>
    <property type="match status" value="1"/>
</dbReference>
<dbReference type="Pfam" id="PF05504">
    <property type="entry name" value="Spore_GerAC"/>
    <property type="match status" value="1"/>
</dbReference>
<accession>A0ABN0Z2P7</accession>
<dbReference type="InterPro" id="IPR008844">
    <property type="entry name" value="Spore_GerAC-like"/>
</dbReference>
<keyword evidence="4" id="KW-0732">Signal</keyword>
<dbReference type="InterPro" id="IPR057336">
    <property type="entry name" value="GerAC_N"/>
</dbReference>
<comment type="caution">
    <text evidence="10">The sequence shown here is derived from an EMBL/GenBank/DDBJ whole genome shotgun (WGS) entry which is preliminary data.</text>
</comment>
<keyword evidence="7" id="KW-0449">Lipoprotein</keyword>
<feature type="domain" description="Spore germination GerAC-like C-terminal" evidence="8">
    <location>
        <begin position="213"/>
        <end position="382"/>
    </location>
</feature>
<dbReference type="Gene3D" id="6.20.190.10">
    <property type="entry name" value="Nutrient germinant receptor protein C, domain 1"/>
    <property type="match status" value="1"/>
</dbReference>
<evidence type="ECO:0000256" key="4">
    <source>
        <dbReference type="ARBA" id="ARBA00022729"/>
    </source>
</evidence>
<dbReference type="NCBIfam" id="TIGR02887">
    <property type="entry name" value="spore_ger_x_C"/>
    <property type="match status" value="1"/>
</dbReference>
<name>A0ABN0Z2P7_9BACI</name>
<dbReference type="Pfam" id="PF25198">
    <property type="entry name" value="Spore_GerAC_N"/>
    <property type="match status" value="1"/>
</dbReference>
<dbReference type="Gene3D" id="3.30.300.210">
    <property type="entry name" value="Nutrient germinant receptor protein C, domain 3"/>
    <property type="match status" value="1"/>
</dbReference>
<reference evidence="10 11" key="1">
    <citation type="journal article" date="2019" name="Int. J. Syst. Evol. Microbiol.">
        <title>The Global Catalogue of Microorganisms (GCM) 10K type strain sequencing project: providing services to taxonomists for standard genome sequencing and annotation.</title>
        <authorList>
            <consortium name="The Broad Institute Genomics Platform"/>
            <consortium name="The Broad Institute Genome Sequencing Center for Infectious Disease"/>
            <person name="Wu L."/>
            <person name="Ma J."/>
        </authorList>
    </citation>
    <scope>NUCLEOTIDE SEQUENCE [LARGE SCALE GENOMIC DNA]</scope>
    <source>
        <strain evidence="10 11">JCM 12149</strain>
    </source>
</reference>
<organism evidence="10 11">
    <name type="scientific">Lentibacillus halophilus</name>
    <dbReference type="NCBI Taxonomy" id="295065"/>
    <lineage>
        <taxon>Bacteria</taxon>
        <taxon>Bacillati</taxon>
        <taxon>Bacillota</taxon>
        <taxon>Bacilli</taxon>
        <taxon>Bacillales</taxon>
        <taxon>Bacillaceae</taxon>
        <taxon>Lentibacillus</taxon>
    </lineage>
</organism>
<dbReference type="RefSeq" id="WP_343750753.1">
    <property type="nucleotide sequence ID" value="NZ_BAAADM010000006.1"/>
</dbReference>
<comment type="similarity">
    <text evidence="2">Belongs to the GerABKC lipoprotein family.</text>
</comment>